<evidence type="ECO:0000256" key="2">
    <source>
        <dbReference type="ARBA" id="ARBA00022692"/>
    </source>
</evidence>
<evidence type="ECO:0000256" key="5">
    <source>
        <dbReference type="ARBA" id="ARBA00022989"/>
    </source>
</evidence>
<evidence type="ECO:0000256" key="6">
    <source>
        <dbReference type="ARBA" id="ARBA00023136"/>
    </source>
</evidence>
<keyword evidence="12" id="KW-1185">Reference proteome</keyword>
<keyword evidence="5 8" id="KW-1133">Transmembrane helix</keyword>
<feature type="region of interest" description="Disordered" evidence="7">
    <location>
        <begin position="332"/>
        <end position="441"/>
    </location>
</feature>
<feature type="transmembrane region" description="Helical" evidence="8">
    <location>
        <begin position="625"/>
        <end position="646"/>
    </location>
</feature>
<comment type="caution">
    <text evidence="11">The sequence shown here is derived from an EMBL/GenBank/DDBJ whole genome shotgun (WGS) entry which is preliminary data.</text>
</comment>
<feature type="compositionally biased region" description="Polar residues" evidence="7">
    <location>
        <begin position="1498"/>
        <end position="1507"/>
    </location>
</feature>
<keyword evidence="6 8" id="KW-0472">Membrane</keyword>
<feature type="transmembrane region" description="Helical" evidence="8">
    <location>
        <begin position="1106"/>
        <end position="1131"/>
    </location>
</feature>
<feature type="region of interest" description="Disordered" evidence="7">
    <location>
        <begin position="197"/>
        <end position="240"/>
    </location>
</feature>
<accession>A0ABN9SWW2</accession>
<dbReference type="Pfam" id="PF00664">
    <property type="entry name" value="ABC_membrane"/>
    <property type="match status" value="1"/>
</dbReference>
<feature type="compositionally biased region" description="Low complexity" evidence="7">
    <location>
        <begin position="1509"/>
        <end position="1519"/>
    </location>
</feature>
<dbReference type="EMBL" id="CAUYUJ010014002">
    <property type="protein sequence ID" value="CAK0837059.1"/>
    <property type="molecule type" value="Genomic_DNA"/>
</dbReference>
<evidence type="ECO:0000259" key="9">
    <source>
        <dbReference type="PROSITE" id="PS50893"/>
    </source>
</evidence>
<dbReference type="InterPro" id="IPR050173">
    <property type="entry name" value="ABC_transporter_C-like"/>
</dbReference>
<feature type="compositionally biased region" description="Low complexity" evidence="7">
    <location>
        <begin position="173"/>
        <end position="183"/>
    </location>
</feature>
<name>A0ABN9SWW2_9DINO</name>
<proteinExistence type="predicted"/>
<dbReference type="InterPro" id="IPR017871">
    <property type="entry name" value="ABC_transporter-like_CS"/>
</dbReference>
<dbReference type="PANTHER" id="PTHR24223">
    <property type="entry name" value="ATP-BINDING CASSETTE SUB-FAMILY C"/>
    <property type="match status" value="1"/>
</dbReference>
<evidence type="ECO:0000256" key="7">
    <source>
        <dbReference type="SAM" id="MobiDB-lite"/>
    </source>
</evidence>
<feature type="compositionally biased region" description="Basic and acidic residues" evidence="7">
    <location>
        <begin position="332"/>
        <end position="347"/>
    </location>
</feature>
<feature type="region of interest" description="Disordered" evidence="7">
    <location>
        <begin position="1498"/>
        <end position="1569"/>
    </location>
</feature>
<feature type="transmembrane region" description="Helical" evidence="8">
    <location>
        <begin position="596"/>
        <end position="613"/>
    </location>
</feature>
<feature type="compositionally biased region" description="Gly residues" evidence="7">
    <location>
        <begin position="505"/>
        <end position="514"/>
    </location>
</feature>
<dbReference type="PROSITE" id="PS50893">
    <property type="entry name" value="ABC_TRANSPORTER_2"/>
    <property type="match status" value="1"/>
</dbReference>
<dbReference type="InterPro" id="IPR003439">
    <property type="entry name" value="ABC_transporter-like_ATP-bd"/>
</dbReference>
<gene>
    <name evidence="11" type="ORF">PCOR1329_LOCUS33353</name>
</gene>
<evidence type="ECO:0000256" key="3">
    <source>
        <dbReference type="ARBA" id="ARBA00022741"/>
    </source>
</evidence>
<dbReference type="PROSITE" id="PS50929">
    <property type="entry name" value="ABC_TM1F"/>
    <property type="match status" value="1"/>
</dbReference>
<dbReference type="PROSITE" id="PS00211">
    <property type="entry name" value="ABC_TRANSPORTER_1"/>
    <property type="match status" value="1"/>
</dbReference>
<dbReference type="InterPro" id="IPR027417">
    <property type="entry name" value="P-loop_NTPase"/>
</dbReference>
<evidence type="ECO:0000256" key="8">
    <source>
        <dbReference type="SAM" id="Phobius"/>
    </source>
</evidence>
<evidence type="ECO:0000313" key="11">
    <source>
        <dbReference type="EMBL" id="CAK0837059.1"/>
    </source>
</evidence>
<keyword evidence="2 8" id="KW-0812">Transmembrane</keyword>
<feature type="region of interest" description="Disordered" evidence="7">
    <location>
        <begin position="1056"/>
        <end position="1099"/>
    </location>
</feature>
<dbReference type="InterPro" id="IPR011527">
    <property type="entry name" value="ABC1_TM_dom"/>
</dbReference>
<feature type="region of interest" description="Disordered" evidence="7">
    <location>
        <begin position="163"/>
        <end position="183"/>
    </location>
</feature>
<dbReference type="PANTHER" id="PTHR24223:SF415">
    <property type="entry name" value="FI20190P1"/>
    <property type="match status" value="1"/>
</dbReference>
<organism evidence="11 12">
    <name type="scientific">Prorocentrum cordatum</name>
    <dbReference type="NCBI Taxonomy" id="2364126"/>
    <lineage>
        <taxon>Eukaryota</taxon>
        <taxon>Sar</taxon>
        <taxon>Alveolata</taxon>
        <taxon>Dinophyceae</taxon>
        <taxon>Prorocentrales</taxon>
        <taxon>Prorocentraceae</taxon>
        <taxon>Prorocentrum</taxon>
    </lineage>
</organism>
<dbReference type="SUPFAM" id="SSF52540">
    <property type="entry name" value="P-loop containing nucleoside triphosphate hydrolases"/>
    <property type="match status" value="1"/>
</dbReference>
<sequence>MYDETLGANSTGVAVTQRERVCEAAGGGSSCEWRTVITVNGTDDPPVVSCPAHSLFLEPVRWNVIEVPASSMSWNWNPFARGEDTSAHEASGDRNCTLSGRLGGCVDLDSGSIWCGAVPNLYMGYWANICQMVVFTVATDFRGLRHHGPARLAGAGRHLVRRAEQPRGRAGAPLHGGRPPRGVVPAARAALRRVRLPRRPAPGHGVLPRERRPGQHHQVRAQLARRSDDGLHEPQGGHQPWVLAGAGRALAARVRLDALDGARNCRRRLRRVGRPAAPAQDGHAVQGDLLDDERDLVGVGGLHCVPLRAARVPRVRVEACAGDKDHLEDHLAHERARRSSGEGRSELVGDPGLRGGGGSPEARAGARRGSTRPRPWTCSRRCGGACSARTRTRRRAPPASGRPWRGRSSSSRGRCGGPSAAAPSASPWAGRAARPPRRTDAHELAEALREDASLLERRRAAALAAACGASPPPAPGGIPIARLPLPARVLGRRRGRPREADGGRRAAGGPGAGAGRAQVERRQVLRAPPRFRASAASSVSGCPKKVIAIVRNTVPIFVCFLIGKYYMDHSFVMASTLSLLMTRAPGEVTDRNVQRLIGVALAGALPLCIVWLLTTCPLTQCGTGLRTACQGLSLWLFVSLFAYIGLSGTQWSYPASLIAGLGVVPLMKTCPNITGESALHQDEITREVVFALIVQMAVDTVLMWGRTPSISAETLFGGLAELLLQKYSRLSAGDPAAVSKESLAELERRLPEYRDLLKALDPKTGLLPREGAAFHFRCHELAAECISSLLFSLKLINMAVSDRESDDTDVAAHDPVHADWLVGVLAAPEPQAALHDTLTFMRARISAIRRTTRTHDWHHCREVSAELERAAPDAGALLQMFRNLEELGHAAGTADDRCHDRRCRLAIVAWSEPQQGLPADAGPPSRLLVAGQDPLFRAGCVAPEAARLLSDSQGSEAGLAGERRSILSVMRRLCRWHLAAGFATSVAHGALTAGVKPLVLRAVIDGARAGELSLGHVALLTAVLVAEAMLNMWNKQLLCDDVGVLMMAAVPSLLSRRGSRGSPRAPGARAPRPRSRRGAGRPRRRRRPGASPPPSRRRRSSATTWCATWIISPILWVSCVTQLLCGVAVLLWIAGPAALAGVGVLCFSVAVASYTSSINKKYDKRGLEAADERIALLSQVLDGVRFVKLSAWEEAYMERSLAIRVRETGQQAIWRTLQMFGATVGRCTPPVASMATFMVMLALGELVAVSSSAVSVFMTLRLPMGIIPAAMMMWNSLKISMQRVDEALGRPAVEPQPEPESPQAAASLRGVALAYGCAGGPVLSDDVTLDVVLGRSLGVFGAVASGKSTLLVALLGGMQPLRGSVRRCGLPAAYVPQHPVVFSGSILANIVMGRAYDEQALLAALTAARFVRDLELLPFGIMTEIGERGTTLSGGQQARLNVARAFYHQPSVLVADDPLAAVDVHVAGEMFEAMQQWRRASGKRALVLATNHCTCCRASTTSPTSRTGACARRAPTRPSSPRRARARASRSSWPARAWRRRTPRRPRAPRARAASARRRRPCAAGRRGR</sequence>
<feature type="domain" description="ABC transporter" evidence="9">
    <location>
        <begin position="1308"/>
        <end position="1532"/>
    </location>
</feature>
<reference evidence="11" key="1">
    <citation type="submission" date="2023-10" db="EMBL/GenBank/DDBJ databases">
        <authorList>
            <person name="Chen Y."/>
            <person name="Shah S."/>
            <person name="Dougan E. K."/>
            <person name="Thang M."/>
            <person name="Chan C."/>
        </authorList>
    </citation>
    <scope>NUCLEOTIDE SEQUENCE [LARGE SCALE GENOMIC DNA]</scope>
</reference>
<dbReference type="Proteomes" id="UP001189429">
    <property type="component" value="Unassembled WGS sequence"/>
</dbReference>
<feature type="domain" description="ABC transmembrane type-1" evidence="10">
    <location>
        <begin position="1117"/>
        <end position="1276"/>
    </location>
</feature>
<feature type="compositionally biased region" description="Basic residues" evidence="7">
    <location>
        <begin position="1071"/>
        <end position="1088"/>
    </location>
</feature>
<protein>
    <submittedName>
        <fullName evidence="11">Uncharacterized protein</fullName>
    </submittedName>
</protein>
<dbReference type="Pfam" id="PF00005">
    <property type="entry name" value="ABC_tran"/>
    <property type="match status" value="1"/>
</dbReference>
<dbReference type="InterPro" id="IPR036640">
    <property type="entry name" value="ABC1_TM_sf"/>
</dbReference>
<evidence type="ECO:0000256" key="4">
    <source>
        <dbReference type="ARBA" id="ARBA00022840"/>
    </source>
</evidence>
<feature type="compositionally biased region" description="Basic residues" evidence="7">
    <location>
        <begin position="1537"/>
        <end position="1569"/>
    </location>
</feature>
<feature type="compositionally biased region" description="Low complexity" evidence="7">
    <location>
        <begin position="397"/>
        <end position="433"/>
    </location>
</feature>
<feature type="compositionally biased region" description="Low complexity" evidence="7">
    <location>
        <begin position="1060"/>
        <end position="1070"/>
    </location>
</feature>
<keyword evidence="3" id="KW-0547">Nucleotide-binding</keyword>
<keyword evidence="4" id="KW-0067">ATP-binding</keyword>
<feature type="region of interest" description="Disordered" evidence="7">
    <location>
        <begin position="493"/>
        <end position="520"/>
    </location>
</feature>
<dbReference type="SUPFAM" id="SSF90123">
    <property type="entry name" value="ABC transporter transmembrane region"/>
    <property type="match status" value="1"/>
</dbReference>
<dbReference type="Gene3D" id="1.20.1560.10">
    <property type="entry name" value="ABC transporter type 1, transmembrane domain"/>
    <property type="match status" value="1"/>
</dbReference>
<dbReference type="Gene3D" id="3.40.50.300">
    <property type="entry name" value="P-loop containing nucleotide triphosphate hydrolases"/>
    <property type="match status" value="1"/>
</dbReference>
<feature type="transmembrane region" description="Helical" evidence="8">
    <location>
        <begin position="973"/>
        <end position="993"/>
    </location>
</feature>
<keyword evidence="1" id="KW-0813">Transport</keyword>
<evidence type="ECO:0000259" key="10">
    <source>
        <dbReference type="PROSITE" id="PS50929"/>
    </source>
</evidence>
<evidence type="ECO:0000256" key="1">
    <source>
        <dbReference type="ARBA" id="ARBA00022448"/>
    </source>
</evidence>
<evidence type="ECO:0000313" key="12">
    <source>
        <dbReference type="Proteomes" id="UP001189429"/>
    </source>
</evidence>
<feature type="transmembrane region" description="Helical" evidence="8">
    <location>
        <begin position="1137"/>
        <end position="1155"/>
    </location>
</feature>